<feature type="transmembrane region" description="Helical" evidence="2">
    <location>
        <begin position="38"/>
        <end position="57"/>
    </location>
</feature>
<dbReference type="Pfam" id="PF12400">
    <property type="entry name" value="STIMATE"/>
    <property type="match status" value="1"/>
</dbReference>
<feature type="transmembrane region" description="Helical" evidence="2">
    <location>
        <begin position="103"/>
        <end position="129"/>
    </location>
</feature>
<keyword evidence="2" id="KW-0472">Membrane</keyword>
<dbReference type="InterPro" id="IPR022127">
    <property type="entry name" value="STIMATE/YPL162C"/>
</dbReference>
<dbReference type="GeneID" id="110125312"/>
<evidence type="ECO:0000313" key="4">
    <source>
        <dbReference type="RefSeq" id="XP_070312040.1"/>
    </source>
</evidence>
<feature type="region of interest" description="Disordered" evidence="1">
    <location>
        <begin position="1"/>
        <end position="21"/>
    </location>
</feature>
<keyword evidence="2" id="KW-0812">Transmembrane</keyword>
<keyword evidence="3" id="KW-1185">Reference proteome</keyword>
<proteinExistence type="predicted"/>
<feature type="transmembrane region" description="Helical" evidence="2">
    <location>
        <begin position="69"/>
        <end position="91"/>
    </location>
</feature>
<dbReference type="Proteomes" id="UP001652640">
    <property type="component" value="Chromosome 26"/>
</dbReference>
<sequence>MQGPAGNSSHSLPGGPSSTVASGAGRCESGALMHSFGIFLQGLLGVVAFSTLMLKRFREPKHERRPWRIWFLDTSKQAIGMLFIHFANVYLADLNEEDPCSLYLINFLLDATVGMLLIYAGVRAVSVLVEWQQWESLRFGEYGDPLQCGAWVGQCALYIVIMIFEKSVVFIVLLILQWKKVALLNPIENPDLKLAIVMLIVPFFVNVSALLHFLTSVCSMPSCVPFKIVTEKTPYSTWVPSCKYLSTLIPTPDLETSRLLPQHEDPAPGPLCKLEGPGIFVLPSLPGNCHVCNSDF</sequence>
<evidence type="ECO:0000256" key="2">
    <source>
        <dbReference type="SAM" id="Phobius"/>
    </source>
</evidence>
<name>A0ABM4H8Z4_ODOVR</name>
<dbReference type="PANTHER" id="PTHR31735">
    <property type="entry name" value="VACUOLAR MEMBRANE PROTEIN YPL162C"/>
    <property type="match status" value="1"/>
</dbReference>
<reference evidence="4" key="2">
    <citation type="submission" date="2025-08" db="UniProtKB">
        <authorList>
            <consortium name="RefSeq"/>
        </authorList>
    </citation>
    <scope>IDENTIFICATION</scope>
    <source>
        <tissue evidence="4">Tongue muscle</tissue>
    </source>
</reference>
<dbReference type="PANTHER" id="PTHR31735:SF2">
    <property type="entry name" value="STORE-OPERATED CALCIUM ENTRY REGULATOR STIMATE"/>
    <property type="match status" value="1"/>
</dbReference>
<protein>
    <submittedName>
        <fullName evidence="4">Store-operated calcium entry regulator STIMATE isoform X1</fullName>
    </submittedName>
</protein>
<dbReference type="RefSeq" id="XP_070312040.1">
    <property type="nucleotide sequence ID" value="XM_070455939.1"/>
</dbReference>
<feature type="transmembrane region" description="Helical" evidence="2">
    <location>
        <begin position="150"/>
        <end position="175"/>
    </location>
</feature>
<reference evidence="3" key="1">
    <citation type="journal article" date="2022" name="J. Hered.">
        <title>A De Novo Chromosome-Level Genome Assembly of the White-Tailed Deer, Odocoileus Virginianus.</title>
        <authorList>
            <person name="London E.W."/>
            <person name="Roca A.L."/>
            <person name="Novakofski J.E."/>
            <person name="Mateus-Pinilla N.E."/>
        </authorList>
    </citation>
    <scope>NUCLEOTIDE SEQUENCE [LARGE SCALE GENOMIC DNA]</scope>
</reference>
<gene>
    <name evidence="4" type="primary">STIMATE</name>
</gene>
<organism evidence="3 4">
    <name type="scientific">Odocoileus virginianus</name>
    <name type="common">White-tailed deer</name>
    <dbReference type="NCBI Taxonomy" id="9874"/>
    <lineage>
        <taxon>Eukaryota</taxon>
        <taxon>Metazoa</taxon>
        <taxon>Chordata</taxon>
        <taxon>Craniata</taxon>
        <taxon>Vertebrata</taxon>
        <taxon>Euteleostomi</taxon>
        <taxon>Mammalia</taxon>
        <taxon>Eutheria</taxon>
        <taxon>Laurasiatheria</taxon>
        <taxon>Artiodactyla</taxon>
        <taxon>Ruminantia</taxon>
        <taxon>Pecora</taxon>
        <taxon>Cervidae</taxon>
        <taxon>Odocoileinae</taxon>
        <taxon>Odocoileus</taxon>
    </lineage>
</organism>
<evidence type="ECO:0000313" key="3">
    <source>
        <dbReference type="Proteomes" id="UP001652640"/>
    </source>
</evidence>
<evidence type="ECO:0000256" key="1">
    <source>
        <dbReference type="SAM" id="MobiDB-lite"/>
    </source>
</evidence>
<feature type="transmembrane region" description="Helical" evidence="2">
    <location>
        <begin position="195"/>
        <end position="214"/>
    </location>
</feature>
<accession>A0ABM4H8Z4</accession>
<keyword evidence="2" id="KW-1133">Transmembrane helix</keyword>